<dbReference type="AlphaFoldDB" id="A0A6J7XRN3"/>
<accession>A0A6J7XRN3</accession>
<evidence type="ECO:0000313" key="2">
    <source>
        <dbReference type="EMBL" id="CAB5240422.1"/>
    </source>
</evidence>
<dbReference type="GO" id="GO:0008061">
    <property type="term" value="F:chitin binding"/>
    <property type="evidence" value="ECO:0007669"/>
    <property type="project" value="InterPro"/>
</dbReference>
<dbReference type="InterPro" id="IPR011583">
    <property type="entry name" value="Chitinase_II/V-like_cat"/>
</dbReference>
<gene>
    <name evidence="2" type="ORF">UFOPK3554_00836</name>
</gene>
<proteinExistence type="predicted"/>
<sequence length="589" mass="63708">MSKSNTLIRVCTAVFVALTIVSVPSSASADVIPRKILTGWLPYYSMKTSLPSVVSNADLIREVMPFWYTLKFNGKTNGVVATDLYSPANPSIPISQPLSAIRNAGISIIPTITDGTTKMVLSNLLAKTASRTQVVKTIVDLVVSQNYEGIDLDFEGFAFVDGNTSWTTTQPRWVAFIKELSVALHAQKKILSISTPYLFNPAEKQKGYFVYAWNLIAQDIDRLRIMTYDYSVAKPGPIGPLAWAEKTVQYAISVMPPSKVYIGLAGYGRDWVTSVAGVCPASVSAVVKAGAKAATFVMRDAATLAQSYGATPVYDEVLSEVTFNYQKVYNGQTSAGLATTCTASRTAWYQDARSYASRSALVSKYRLGGVTAWTLGMEDVMASQSIRQAALAIAPDEVSSTLRISNATLKYGEATTVDAQFLLPDKVPVQGLIVHLETQGINESTWREIYVTTTLMDGTISVPLILAKGGSIRARSDGTWERSESISPAIQISVLRKIAISPPSSAPHDSNFTISGVISPHESGAPVYLEKWKAGSWVAQGTPLTTDGDGKFLFTTSEKVRGFVKYRVSLPTSEVMAGVQSEPFTVVIR</sequence>
<dbReference type="PANTHER" id="PTHR46066:SF2">
    <property type="entry name" value="CHITINASE DOMAIN-CONTAINING PROTEIN 1"/>
    <property type="match status" value="1"/>
</dbReference>
<organism evidence="2">
    <name type="scientific">freshwater metagenome</name>
    <dbReference type="NCBI Taxonomy" id="449393"/>
    <lineage>
        <taxon>unclassified sequences</taxon>
        <taxon>metagenomes</taxon>
        <taxon>ecological metagenomes</taxon>
    </lineage>
</organism>
<feature type="domain" description="GH18" evidence="1">
    <location>
        <begin position="34"/>
        <end position="393"/>
    </location>
</feature>
<dbReference type="EMBL" id="CAFBSG010000010">
    <property type="protein sequence ID" value="CAB5240422.1"/>
    <property type="molecule type" value="Genomic_DNA"/>
</dbReference>
<reference evidence="2" key="1">
    <citation type="submission" date="2020-05" db="EMBL/GenBank/DDBJ databases">
        <authorList>
            <person name="Chiriac C."/>
            <person name="Salcher M."/>
            <person name="Ghai R."/>
            <person name="Kavagutti S V."/>
        </authorList>
    </citation>
    <scope>NUCLEOTIDE SEQUENCE</scope>
</reference>
<dbReference type="InterPro" id="IPR017853">
    <property type="entry name" value="GH"/>
</dbReference>
<name>A0A6J7XRN3_9ZZZZ</name>
<dbReference type="GO" id="GO:0005975">
    <property type="term" value="P:carbohydrate metabolic process"/>
    <property type="evidence" value="ECO:0007669"/>
    <property type="project" value="InterPro"/>
</dbReference>
<dbReference type="Gene3D" id="3.10.50.10">
    <property type="match status" value="1"/>
</dbReference>
<dbReference type="PANTHER" id="PTHR46066">
    <property type="entry name" value="CHITINASE DOMAIN-CONTAINING PROTEIN 1 FAMILY MEMBER"/>
    <property type="match status" value="1"/>
</dbReference>
<dbReference type="InterPro" id="IPR029070">
    <property type="entry name" value="Chitinase_insertion_sf"/>
</dbReference>
<dbReference type="InterPro" id="IPR001223">
    <property type="entry name" value="Glyco_hydro18_cat"/>
</dbReference>
<dbReference type="SUPFAM" id="SSF51445">
    <property type="entry name" value="(Trans)glycosidases"/>
    <property type="match status" value="1"/>
</dbReference>
<protein>
    <submittedName>
        <fullName evidence="2">Unannotated protein</fullName>
    </submittedName>
</protein>
<dbReference type="SMART" id="SM00636">
    <property type="entry name" value="Glyco_18"/>
    <property type="match status" value="1"/>
</dbReference>
<dbReference type="Pfam" id="PF00704">
    <property type="entry name" value="Glyco_hydro_18"/>
    <property type="match status" value="1"/>
</dbReference>
<dbReference type="PROSITE" id="PS51910">
    <property type="entry name" value="GH18_2"/>
    <property type="match status" value="1"/>
</dbReference>
<dbReference type="Gene3D" id="3.20.20.80">
    <property type="entry name" value="Glycosidases"/>
    <property type="match status" value="1"/>
</dbReference>
<evidence type="ECO:0000259" key="1">
    <source>
        <dbReference type="PROSITE" id="PS51910"/>
    </source>
</evidence>